<proteinExistence type="predicted"/>
<dbReference type="HOGENOM" id="CLU_109681_2_0_6"/>
<dbReference type="AlphaFoldDB" id="A1SY57"/>
<organism evidence="1 2">
    <name type="scientific">Psychromonas ingrahamii (strain DSM 17664 / CCUG 51855 / 37)</name>
    <dbReference type="NCBI Taxonomy" id="357804"/>
    <lineage>
        <taxon>Bacteria</taxon>
        <taxon>Pseudomonadati</taxon>
        <taxon>Pseudomonadota</taxon>
        <taxon>Gammaproteobacteria</taxon>
        <taxon>Alteromonadales</taxon>
        <taxon>Psychromonadaceae</taxon>
        <taxon>Psychromonas</taxon>
    </lineage>
</organism>
<dbReference type="eggNOG" id="COG1999">
    <property type="taxonomic scope" value="Bacteria"/>
</dbReference>
<dbReference type="STRING" id="357804.Ping_2712"/>
<reference evidence="1 2" key="1">
    <citation type="submission" date="2007-01" db="EMBL/GenBank/DDBJ databases">
        <title>Complete sequence of Psychromonas ingrahamii 37.</title>
        <authorList>
            <consortium name="US DOE Joint Genome Institute"/>
            <person name="Copeland A."/>
            <person name="Lucas S."/>
            <person name="Lapidus A."/>
            <person name="Barry K."/>
            <person name="Detter J.C."/>
            <person name="Glavina del Rio T."/>
            <person name="Hammon N."/>
            <person name="Israni S."/>
            <person name="Dalin E."/>
            <person name="Tice H."/>
            <person name="Pitluck S."/>
            <person name="Thompson L.S."/>
            <person name="Brettin T."/>
            <person name="Bruce D."/>
            <person name="Han C."/>
            <person name="Tapia R."/>
            <person name="Schmutz J."/>
            <person name="Larimer F."/>
            <person name="Land M."/>
            <person name="Hauser L."/>
            <person name="Kyrpides N."/>
            <person name="Ivanova N."/>
            <person name="Staley J."/>
            <person name="Richardson P."/>
        </authorList>
    </citation>
    <scope>NUCLEOTIDE SEQUENCE [LARGE SCALE GENOMIC DNA]</scope>
    <source>
        <strain evidence="1 2">37</strain>
    </source>
</reference>
<keyword evidence="2" id="KW-1185">Reference proteome</keyword>
<evidence type="ECO:0000313" key="2">
    <source>
        <dbReference type="Proteomes" id="UP000000639"/>
    </source>
</evidence>
<dbReference type="RefSeq" id="WP_011770977.1">
    <property type="nucleotide sequence ID" value="NC_008709.1"/>
</dbReference>
<dbReference type="Proteomes" id="UP000000639">
    <property type="component" value="Chromosome"/>
</dbReference>
<dbReference type="EMBL" id="CP000510">
    <property type="protein sequence ID" value="ABM04422.1"/>
    <property type="molecule type" value="Genomic_DNA"/>
</dbReference>
<evidence type="ECO:0000313" key="1">
    <source>
        <dbReference type="EMBL" id="ABM04422.1"/>
    </source>
</evidence>
<gene>
    <name evidence="1" type="ordered locus">Ping_2712</name>
</gene>
<protein>
    <submittedName>
        <fullName evidence="1">Transmembrane cytochrome oxidase associated protein</fullName>
    </submittedName>
</protein>
<name>A1SY57_PSYIN</name>
<keyword evidence="1" id="KW-0812">Transmembrane</keyword>
<accession>A1SY57</accession>
<keyword evidence="1" id="KW-0472">Membrane</keyword>
<dbReference type="KEGG" id="pin:Ping_2712"/>
<sequence>MNNKKLMSLFVISFILPLALALLALKLDWFPGNTVNNGKFLTPEVKLSEWASIDPKPWSIGLVAGQNCTEICLGHRDELKNLYVALGKNQSKVDLVLLGEKSPAAEGFKNYAVTNDNLKPDVLYLIDHMGLIVFYYPLVSDLHSNQLTGKGLIKDLKKLLNYARSA</sequence>
<dbReference type="OrthoDB" id="6313062at2"/>